<keyword evidence="2" id="KW-1185">Reference proteome</keyword>
<comment type="caution">
    <text evidence="1">The sequence shown here is derived from an EMBL/GenBank/DDBJ whole genome shotgun (WGS) entry which is preliminary data.</text>
</comment>
<name>A0A074M8J3_ERYLO</name>
<proteinExistence type="predicted"/>
<dbReference type="OrthoDB" id="7605041at2"/>
<dbReference type="AlphaFoldDB" id="A0A074M8J3"/>
<sequence length="455" mass="50739">MLGPATTYLRPLTEQIVDEIIDNAGGRRAHPDQAQKKKTNADYILGETVIELKIMEDEGLDKAPRQAKLAALFTELDPERPVHVLDRDRLDASAQRAYDNAMESPIKSAVRKAKGQMKQTRLECPETTRSVLLLINSMNTALDHDEIVALAGRRARTYIGDIDGVVVAGAYLHSDGFDSLAIWPIEYVAVSLDKEFAEFPALRAAFNEYAERAMTEIITSPNAAQMTKGPVLDSEFDVDGQTFVKPAPPLGSSSDFYIGGRPRLNSTGIDTSPTVGLIFPELNRREWARFREYMPCDPDLGETYEDWLQEREHAVSQGHSLKPFLAVRTTFDGWIEAIEESDAPSHFASVKDYANKLYQDAIVKVIEGAQDLGKCTIVPKRYVLAVTEVIGQDQANDTSHIFIVEEFGDAEPRMIKLVSNARIFHLHACTLGASYAVKFGIMNLRWKKDLTYAWA</sequence>
<accession>A0A074M8J3</accession>
<protein>
    <submittedName>
        <fullName evidence="1">Uncharacterized protein</fullName>
    </submittedName>
</protein>
<evidence type="ECO:0000313" key="2">
    <source>
        <dbReference type="Proteomes" id="UP000027647"/>
    </source>
</evidence>
<dbReference type="Proteomes" id="UP000027647">
    <property type="component" value="Unassembled WGS sequence"/>
</dbReference>
<reference evidence="1 2" key="1">
    <citation type="submission" date="2014-04" db="EMBL/GenBank/DDBJ databases">
        <title>A comprehensive comparison of genomes of Erythrobacter spp. strains.</title>
        <authorList>
            <person name="Zheng Q."/>
        </authorList>
    </citation>
    <scope>NUCLEOTIDE SEQUENCE [LARGE SCALE GENOMIC DNA]</scope>
    <source>
        <strain evidence="1 2">DSM 6997</strain>
    </source>
</reference>
<evidence type="ECO:0000313" key="1">
    <source>
        <dbReference type="EMBL" id="KEO89080.1"/>
    </source>
</evidence>
<dbReference type="STRING" id="1044.EH31_13660"/>
<dbReference type="eggNOG" id="ENOG502Z9KE">
    <property type="taxonomic scope" value="Bacteria"/>
</dbReference>
<gene>
    <name evidence="1" type="ORF">EH31_13660</name>
</gene>
<organism evidence="1 2">
    <name type="scientific">Erythrobacter longus</name>
    <dbReference type="NCBI Taxonomy" id="1044"/>
    <lineage>
        <taxon>Bacteria</taxon>
        <taxon>Pseudomonadati</taxon>
        <taxon>Pseudomonadota</taxon>
        <taxon>Alphaproteobacteria</taxon>
        <taxon>Sphingomonadales</taxon>
        <taxon>Erythrobacteraceae</taxon>
        <taxon>Erythrobacter/Porphyrobacter group</taxon>
        <taxon>Erythrobacter</taxon>
    </lineage>
</organism>
<dbReference type="EMBL" id="JMIW01000006">
    <property type="protein sequence ID" value="KEO89080.1"/>
    <property type="molecule type" value="Genomic_DNA"/>
</dbReference>
<dbReference type="RefSeq" id="WP_034960898.1">
    <property type="nucleotide sequence ID" value="NZ_JMIW01000006.1"/>
</dbReference>